<dbReference type="AlphaFoldDB" id="A0AAE4AQL5"/>
<evidence type="ECO:0000256" key="4">
    <source>
        <dbReference type="PROSITE-ProRule" id="PRU00335"/>
    </source>
</evidence>
<dbReference type="GO" id="GO:0000976">
    <property type="term" value="F:transcription cis-regulatory region binding"/>
    <property type="evidence" value="ECO:0007669"/>
    <property type="project" value="TreeGrafter"/>
</dbReference>
<proteinExistence type="predicted"/>
<evidence type="ECO:0000256" key="2">
    <source>
        <dbReference type="ARBA" id="ARBA00023125"/>
    </source>
</evidence>
<comment type="caution">
    <text evidence="6">The sequence shown here is derived from an EMBL/GenBank/DDBJ whole genome shotgun (WGS) entry which is preliminary data.</text>
</comment>
<dbReference type="Gene3D" id="1.10.357.10">
    <property type="entry name" value="Tetracycline Repressor, domain 2"/>
    <property type="match status" value="1"/>
</dbReference>
<dbReference type="InterPro" id="IPR009057">
    <property type="entry name" value="Homeodomain-like_sf"/>
</dbReference>
<dbReference type="PROSITE" id="PS50977">
    <property type="entry name" value="HTH_TETR_2"/>
    <property type="match status" value="1"/>
</dbReference>
<feature type="domain" description="HTH tetR-type" evidence="5">
    <location>
        <begin position="5"/>
        <end position="65"/>
    </location>
</feature>
<dbReference type="InterPro" id="IPR001647">
    <property type="entry name" value="HTH_TetR"/>
</dbReference>
<dbReference type="EMBL" id="JAUSVL010000001">
    <property type="protein sequence ID" value="MDQ0291701.1"/>
    <property type="molecule type" value="Genomic_DNA"/>
</dbReference>
<dbReference type="PRINTS" id="PR00455">
    <property type="entry name" value="HTHTETR"/>
</dbReference>
<dbReference type="Pfam" id="PF00440">
    <property type="entry name" value="TetR_N"/>
    <property type="match status" value="1"/>
</dbReference>
<dbReference type="Proteomes" id="UP001238163">
    <property type="component" value="Unassembled WGS sequence"/>
</dbReference>
<dbReference type="RefSeq" id="WP_307264873.1">
    <property type="nucleotide sequence ID" value="NZ_JAUSVL010000001.1"/>
</dbReference>
<evidence type="ECO:0000313" key="7">
    <source>
        <dbReference type="Proteomes" id="UP001238163"/>
    </source>
</evidence>
<dbReference type="SUPFAM" id="SSF48498">
    <property type="entry name" value="Tetracyclin repressor-like, C-terminal domain"/>
    <property type="match status" value="1"/>
</dbReference>
<dbReference type="InterPro" id="IPR050109">
    <property type="entry name" value="HTH-type_TetR-like_transc_reg"/>
</dbReference>
<feature type="DNA-binding region" description="H-T-H motif" evidence="4">
    <location>
        <begin position="28"/>
        <end position="47"/>
    </location>
</feature>
<dbReference type="PANTHER" id="PTHR30055">
    <property type="entry name" value="HTH-TYPE TRANSCRIPTIONAL REGULATOR RUTR"/>
    <property type="match status" value="1"/>
</dbReference>
<accession>A0AAE4AQL5</accession>
<dbReference type="InterPro" id="IPR036271">
    <property type="entry name" value="Tet_transcr_reg_TetR-rel_C_sf"/>
</dbReference>
<dbReference type="Gene3D" id="1.10.10.60">
    <property type="entry name" value="Homeodomain-like"/>
    <property type="match status" value="1"/>
</dbReference>
<evidence type="ECO:0000256" key="3">
    <source>
        <dbReference type="ARBA" id="ARBA00023163"/>
    </source>
</evidence>
<protein>
    <submittedName>
        <fullName evidence="6">AcrR family transcriptional regulator</fullName>
    </submittedName>
</protein>
<organism evidence="6 7">
    <name type="scientific">Oligosphaera ethanolica</name>
    <dbReference type="NCBI Taxonomy" id="760260"/>
    <lineage>
        <taxon>Bacteria</taxon>
        <taxon>Pseudomonadati</taxon>
        <taxon>Lentisphaerota</taxon>
        <taxon>Oligosphaeria</taxon>
        <taxon>Oligosphaerales</taxon>
        <taxon>Oligosphaeraceae</taxon>
        <taxon>Oligosphaera</taxon>
    </lineage>
</organism>
<name>A0AAE4AQL5_9BACT</name>
<evidence type="ECO:0000256" key="1">
    <source>
        <dbReference type="ARBA" id="ARBA00023015"/>
    </source>
</evidence>
<keyword evidence="7" id="KW-1185">Reference proteome</keyword>
<dbReference type="PANTHER" id="PTHR30055:SF234">
    <property type="entry name" value="HTH-TYPE TRANSCRIPTIONAL REGULATOR BETI"/>
    <property type="match status" value="1"/>
</dbReference>
<reference evidence="6" key="1">
    <citation type="submission" date="2023-07" db="EMBL/GenBank/DDBJ databases">
        <title>Genomic Encyclopedia of Type Strains, Phase IV (KMG-IV): sequencing the most valuable type-strain genomes for metagenomic binning, comparative biology and taxonomic classification.</title>
        <authorList>
            <person name="Goeker M."/>
        </authorList>
    </citation>
    <scope>NUCLEOTIDE SEQUENCE</scope>
    <source>
        <strain evidence="6">DSM 24202</strain>
    </source>
</reference>
<dbReference type="SUPFAM" id="SSF46689">
    <property type="entry name" value="Homeodomain-like"/>
    <property type="match status" value="1"/>
</dbReference>
<keyword evidence="2 4" id="KW-0238">DNA-binding</keyword>
<evidence type="ECO:0000313" key="6">
    <source>
        <dbReference type="EMBL" id="MDQ0291701.1"/>
    </source>
</evidence>
<keyword evidence="3" id="KW-0804">Transcription</keyword>
<dbReference type="GO" id="GO:0003700">
    <property type="term" value="F:DNA-binding transcription factor activity"/>
    <property type="evidence" value="ECO:0007669"/>
    <property type="project" value="TreeGrafter"/>
</dbReference>
<keyword evidence="1" id="KW-0805">Transcription regulation</keyword>
<evidence type="ECO:0000259" key="5">
    <source>
        <dbReference type="PROSITE" id="PS50977"/>
    </source>
</evidence>
<gene>
    <name evidence="6" type="ORF">J3R75_003808</name>
</gene>
<sequence>MRKTDAKRRQIMSAGEGLFAAQRYDEITMDAVACAAGVGKGTIYRYFSSKEALLLAIVEAAREDLLQAVVETSQAPGDFHRVLLTTCRRIVDFHEQRHHILQQVFLIGKRLAGESKGEFHRRWHDDYMRLLRAFAQVFERGIAAGVMREGVKAETMAGILLNQLYGWGAMRMHGRNSDLSLESLVELFCLGAYRRSADEVLSRAQS</sequence>